<feature type="domain" description="EamA" evidence="7">
    <location>
        <begin position="154"/>
        <end position="288"/>
    </location>
</feature>
<keyword evidence="5 6" id="KW-0472">Membrane</keyword>
<dbReference type="Gene3D" id="1.10.3730.20">
    <property type="match status" value="1"/>
</dbReference>
<dbReference type="PANTHER" id="PTHR32322">
    <property type="entry name" value="INNER MEMBRANE TRANSPORTER"/>
    <property type="match status" value="1"/>
</dbReference>
<evidence type="ECO:0000256" key="1">
    <source>
        <dbReference type="ARBA" id="ARBA00004141"/>
    </source>
</evidence>
<feature type="transmembrane region" description="Helical" evidence="6">
    <location>
        <begin position="181"/>
        <end position="201"/>
    </location>
</feature>
<comment type="similarity">
    <text evidence="2">Belongs to the EamA transporter family.</text>
</comment>
<protein>
    <recommendedName>
        <fullName evidence="7">EamA domain-containing protein</fullName>
    </recommendedName>
</protein>
<feature type="transmembrane region" description="Helical" evidence="6">
    <location>
        <begin position="251"/>
        <end position="267"/>
    </location>
</feature>
<dbReference type="EMBL" id="BAABRN010000023">
    <property type="protein sequence ID" value="GAA5502456.1"/>
    <property type="molecule type" value="Genomic_DNA"/>
</dbReference>
<comment type="subcellular location">
    <subcellularLocation>
        <location evidence="1">Membrane</location>
        <topology evidence="1">Multi-pass membrane protein</topology>
    </subcellularLocation>
</comment>
<dbReference type="InterPro" id="IPR037185">
    <property type="entry name" value="EmrE-like"/>
</dbReference>
<accession>A0ABP9VB17</accession>
<dbReference type="PANTHER" id="PTHR32322:SF2">
    <property type="entry name" value="EAMA DOMAIN-CONTAINING PROTEIN"/>
    <property type="match status" value="1"/>
</dbReference>
<dbReference type="InterPro" id="IPR000620">
    <property type="entry name" value="EamA_dom"/>
</dbReference>
<dbReference type="RefSeq" id="WP_353542422.1">
    <property type="nucleotide sequence ID" value="NZ_BAABRN010000023.1"/>
</dbReference>
<sequence>MPRIFVAAAPFLFVLLWSTGFIGTKTATLNADPFLYLLVRFAIAAALMAALTAVTKSVWAVSRQGTRHAAISGALLHAGYLGALTYAISLHLPAGVASVLVGLQPLLTGLLSGPLLGERVTARQWLGLGLGFVGVVLVVLGRPAGAGVFSAAAIGAAVVALLCTTFGTLYQKRYGAGMPLLGGTATQYVASTLVIGGVVLLRGATGHSGTIHWTPAFTFSLAWLVLALSVGAILLLMYLIRELPAARVSSLMYLVPPLTVLESYVLFGEKLAPLGLAGLLLCVVGVGLAAARAQKN</sequence>
<evidence type="ECO:0000313" key="9">
    <source>
        <dbReference type="Proteomes" id="UP001458946"/>
    </source>
</evidence>
<dbReference type="Proteomes" id="UP001458946">
    <property type="component" value="Unassembled WGS sequence"/>
</dbReference>
<reference evidence="8 9" key="1">
    <citation type="submission" date="2024-02" db="EMBL/GenBank/DDBJ databases">
        <title>Deinococcus xinjiangensis NBRC 107630.</title>
        <authorList>
            <person name="Ichikawa N."/>
            <person name="Katano-Makiyama Y."/>
            <person name="Hidaka K."/>
        </authorList>
    </citation>
    <scope>NUCLEOTIDE SEQUENCE [LARGE SCALE GENOMIC DNA]</scope>
    <source>
        <strain evidence="8 9">NBRC 107630</strain>
    </source>
</reference>
<keyword evidence="3 6" id="KW-0812">Transmembrane</keyword>
<gene>
    <name evidence="8" type="ORF">Dxin01_02200</name>
</gene>
<evidence type="ECO:0000259" key="7">
    <source>
        <dbReference type="Pfam" id="PF00892"/>
    </source>
</evidence>
<evidence type="ECO:0000256" key="3">
    <source>
        <dbReference type="ARBA" id="ARBA00022692"/>
    </source>
</evidence>
<keyword evidence="9" id="KW-1185">Reference proteome</keyword>
<evidence type="ECO:0000313" key="8">
    <source>
        <dbReference type="EMBL" id="GAA5502456.1"/>
    </source>
</evidence>
<dbReference type="SUPFAM" id="SSF103481">
    <property type="entry name" value="Multidrug resistance efflux transporter EmrE"/>
    <property type="match status" value="2"/>
</dbReference>
<feature type="transmembrane region" description="Helical" evidence="6">
    <location>
        <begin position="221"/>
        <end position="239"/>
    </location>
</feature>
<feature type="transmembrane region" description="Helical" evidence="6">
    <location>
        <begin position="94"/>
        <end position="113"/>
    </location>
</feature>
<keyword evidence="4 6" id="KW-1133">Transmembrane helix</keyword>
<organism evidence="8 9">
    <name type="scientific">Deinococcus xinjiangensis</name>
    <dbReference type="NCBI Taxonomy" id="457454"/>
    <lineage>
        <taxon>Bacteria</taxon>
        <taxon>Thermotogati</taxon>
        <taxon>Deinococcota</taxon>
        <taxon>Deinococci</taxon>
        <taxon>Deinococcales</taxon>
        <taxon>Deinococcaceae</taxon>
        <taxon>Deinococcus</taxon>
    </lineage>
</organism>
<evidence type="ECO:0000256" key="6">
    <source>
        <dbReference type="SAM" id="Phobius"/>
    </source>
</evidence>
<feature type="transmembrane region" description="Helical" evidence="6">
    <location>
        <begin position="125"/>
        <end position="142"/>
    </location>
</feature>
<evidence type="ECO:0000256" key="2">
    <source>
        <dbReference type="ARBA" id="ARBA00007362"/>
    </source>
</evidence>
<feature type="domain" description="EamA" evidence="7">
    <location>
        <begin position="11"/>
        <end position="139"/>
    </location>
</feature>
<proteinExistence type="inferred from homology"/>
<comment type="caution">
    <text evidence="8">The sequence shown here is derived from an EMBL/GenBank/DDBJ whole genome shotgun (WGS) entry which is preliminary data.</text>
</comment>
<feature type="transmembrane region" description="Helical" evidence="6">
    <location>
        <begin position="66"/>
        <end position="88"/>
    </location>
</feature>
<evidence type="ECO:0000256" key="5">
    <source>
        <dbReference type="ARBA" id="ARBA00023136"/>
    </source>
</evidence>
<feature type="transmembrane region" description="Helical" evidence="6">
    <location>
        <begin position="33"/>
        <end position="54"/>
    </location>
</feature>
<evidence type="ECO:0000256" key="4">
    <source>
        <dbReference type="ARBA" id="ARBA00022989"/>
    </source>
</evidence>
<dbReference type="InterPro" id="IPR050638">
    <property type="entry name" value="AA-Vitamin_Transporters"/>
</dbReference>
<feature type="transmembrane region" description="Helical" evidence="6">
    <location>
        <begin position="273"/>
        <end position="291"/>
    </location>
</feature>
<dbReference type="Pfam" id="PF00892">
    <property type="entry name" value="EamA"/>
    <property type="match status" value="2"/>
</dbReference>
<feature type="transmembrane region" description="Helical" evidence="6">
    <location>
        <begin position="148"/>
        <end position="169"/>
    </location>
</feature>
<name>A0ABP9VB17_9DEIO</name>